<dbReference type="PANTHER" id="PTHR45877:SF2">
    <property type="entry name" value="E3 UBIQUITIN-PROTEIN LIGASE SINA-RELATED"/>
    <property type="match status" value="1"/>
</dbReference>
<dbReference type="OrthoDB" id="6768780at2759"/>
<reference evidence="6" key="1">
    <citation type="submission" date="2022-01" db="EMBL/GenBank/DDBJ databases">
        <authorList>
            <person name="King R."/>
        </authorList>
    </citation>
    <scope>NUCLEOTIDE SEQUENCE</scope>
</reference>
<dbReference type="GO" id="GO:0043161">
    <property type="term" value="P:proteasome-mediated ubiquitin-dependent protein catabolic process"/>
    <property type="evidence" value="ECO:0007669"/>
    <property type="project" value="TreeGrafter"/>
</dbReference>
<dbReference type="SUPFAM" id="SSF49599">
    <property type="entry name" value="TRAF domain-like"/>
    <property type="match status" value="2"/>
</dbReference>
<dbReference type="InterPro" id="IPR013083">
    <property type="entry name" value="Znf_RING/FYVE/PHD"/>
</dbReference>
<dbReference type="PANTHER" id="PTHR45877">
    <property type="entry name" value="E3 UBIQUITIN-PROTEIN LIGASE SIAH2"/>
    <property type="match status" value="1"/>
</dbReference>
<proteinExistence type="predicted"/>
<dbReference type="AlphaFoldDB" id="A0A9N9XUJ7"/>
<evidence type="ECO:0000313" key="7">
    <source>
        <dbReference type="Proteomes" id="UP001153712"/>
    </source>
</evidence>
<keyword evidence="1" id="KW-0479">Metal-binding</keyword>
<dbReference type="GO" id="GO:0005737">
    <property type="term" value="C:cytoplasm"/>
    <property type="evidence" value="ECO:0007669"/>
    <property type="project" value="TreeGrafter"/>
</dbReference>
<keyword evidence="3" id="KW-0862">Zinc</keyword>
<dbReference type="GO" id="GO:0008270">
    <property type="term" value="F:zinc ion binding"/>
    <property type="evidence" value="ECO:0007669"/>
    <property type="project" value="UniProtKB-KW"/>
</dbReference>
<dbReference type="GO" id="GO:0031624">
    <property type="term" value="F:ubiquitin conjugating enzyme binding"/>
    <property type="evidence" value="ECO:0007669"/>
    <property type="project" value="TreeGrafter"/>
</dbReference>
<dbReference type="EMBL" id="OU900102">
    <property type="protein sequence ID" value="CAG9864894.1"/>
    <property type="molecule type" value="Genomic_DNA"/>
</dbReference>
<dbReference type="Pfam" id="PF21361">
    <property type="entry name" value="Sina_ZnF"/>
    <property type="match status" value="2"/>
</dbReference>
<sequence length="411" mass="47392">MLQIPRYVLEKLRCSACGGYLNTKPLMVRADDQQQMCGKCYRLLPAEEKEKYARQAGLESVAEIIQFPCRYNSQGCGYRYTWCDEKDHEANCPYRSLITFPSDGSVNKSNRVSNELFCESDQIRASLYYEIKDRTYTNETKTFDYTMKLKGNCDKMLCIKNTNNSDELNDIEINLNGTLLIGNKPELVFSNITVKPIQYTNLYESITEYDRRCYHCTDSCDTCNQKDSKSLCKNYSKGCKETLQFDNAHRHEINCEYNDYKCILEPCNLITSLPLIKQHIKTDHPDAILSNEANKTFGNKDETFVIYSYGNIFKCFYYYFKTFVEFHVMLVGSSDEASNYSFEVKVNLDSGVVSKKSKCSTWNDAMLEKGVTFDKKELLGDNEKKLNSRSASDFHNIIPLETNGSESRSIF</sequence>
<dbReference type="GO" id="GO:0061630">
    <property type="term" value="F:ubiquitin protein ligase activity"/>
    <property type="evidence" value="ECO:0007669"/>
    <property type="project" value="TreeGrafter"/>
</dbReference>
<name>A0A9N9XUJ7_PHYSR</name>
<protein>
    <recommendedName>
        <fullName evidence="5">SIAH-type domain-containing protein</fullName>
    </recommendedName>
</protein>
<keyword evidence="7" id="KW-1185">Reference proteome</keyword>
<evidence type="ECO:0000256" key="4">
    <source>
        <dbReference type="PROSITE-ProRule" id="PRU00455"/>
    </source>
</evidence>
<feature type="domain" description="SIAH-type" evidence="5">
    <location>
        <begin position="227"/>
        <end position="285"/>
    </location>
</feature>
<dbReference type="InterPro" id="IPR013010">
    <property type="entry name" value="Znf_SIAH"/>
</dbReference>
<evidence type="ECO:0000256" key="2">
    <source>
        <dbReference type="ARBA" id="ARBA00022771"/>
    </source>
</evidence>
<organism evidence="6 7">
    <name type="scientific">Phyllotreta striolata</name>
    <name type="common">Striped flea beetle</name>
    <name type="synonym">Crioceris striolata</name>
    <dbReference type="NCBI Taxonomy" id="444603"/>
    <lineage>
        <taxon>Eukaryota</taxon>
        <taxon>Metazoa</taxon>
        <taxon>Ecdysozoa</taxon>
        <taxon>Arthropoda</taxon>
        <taxon>Hexapoda</taxon>
        <taxon>Insecta</taxon>
        <taxon>Pterygota</taxon>
        <taxon>Neoptera</taxon>
        <taxon>Endopterygota</taxon>
        <taxon>Coleoptera</taxon>
        <taxon>Polyphaga</taxon>
        <taxon>Cucujiformia</taxon>
        <taxon>Chrysomeloidea</taxon>
        <taxon>Chrysomelidae</taxon>
        <taxon>Galerucinae</taxon>
        <taxon>Alticini</taxon>
        <taxon>Phyllotreta</taxon>
    </lineage>
</organism>
<gene>
    <name evidence="6" type="ORF">PHYEVI_LOCUS11144</name>
</gene>
<evidence type="ECO:0000313" key="6">
    <source>
        <dbReference type="EMBL" id="CAG9864894.1"/>
    </source>
</evidence>
<evidence type="ECO:0000256" key="3">
    <source>
        <dbReference type="ARBA" id="ARBA00022833"/>
    </source>
</evidence>
<dbReference type="InterPro" id="IPR004162">
    <property type="entry name" value="SINA-like_animal"/>
</dbReference>
<dbReference type="PROSITE" id="PS51081">
    <property type="entry name" value="ZF_SIAH"/>
    <property type="match status" value="1"/>
</dbReference>
<dbReference type="Proteomes" id="UP001153712">
    <property type="component" value="Chromosome 9"/>
</dbReference>
<dbReference type="Gene3D" id="3.30.40.10">
    <property type="entry name" value="Zinc/RING finger domain, C3HC4 (zinc finger)"/>
    <property type="match status" value="2"/>
</dbReference>
<keyword evidence="2 4" id="KW-0863">Zinc-finger</keyword>
<evidence type="ECO:0000256" key="1">
    <source>
        <dbReference type="ARBA" id="ARBA00022723"/>
    </source>
</evidence>
<accession>A0A9N9XUJ7</accession>
<evidence type="ECO:0000259" key="5">
    <source>
        <dbReference type="PROSITE" id="PS51081"/>
    </source>
</evidence>